<dbReference type="FunFam" id="2.60.40.10:FF:000142">
    <property type="entry name" value="V-set domain-containing T-cell activation inhibitor 1"/>
    <property type="match status" value="1"/>
</dbReference>
<evidence type="ECO:0000256" key="13">
    <source>
        <dbReference type="SAM" id="SignalP"/>
    </source>
</evidence>
<feature type="chain" id="PRO_5040200401" description="Ig-like domain-containing protein" evidence="13">
    <location>
        <begin position="22"/>
        <end position="528"/>
    </location>
</feature>
<evidence type="ECO:0000256" key="7">
    <source>
        <dbReference type="ARBA" id="ARBA00023157"/>
    </source>
</evidence>
<gene>
    <name evidence="15" type="ORF">COCON_G00151280</name>
</gene>
<dbReference type="PANTHER" id="PTHR25466:SF14">
    <property type="entry name" value="BUTYROPHILIN SUBFAMILY 2 MEMBER A2-LIKE-RELATED"/>
    <property type="match status" value="1"/>
</dbReference>
<dbReference type="GO" id="GO:0071222">
    <property type="term" value="P:cellular response to lipopolysaccharide"/>
    <property type="evidence" value="ECO:0007669"/>
    <property type="project" value="TreeGrafter"/>
</dbReference>
<feature type="region of interest" description="Disordered" evidence="11">
    <location>
        <begin position="478"/>
        <end position="528"/>
    </location>
</feature>
<evidence type="ECO:0000256" key="5">
    <source>
        <dbReference type="ARBA" id="ARBA00022989"/>
    </source>
</evidence>
<dbReference type="InterPro" id="IPR013106">
    <property type="entry name" value="Ig_V-set"/>
</dbReference>
<dbReference type="GO" id="GO:0006955">
    <property type="term" value="P:immune response"/>
    <property type="evidence" value="ECO:0007669"/>
    <property type="project" value="TreeGrafter"/>
</dbReference>
<dbReference type="OrthoDB" id="10012075at2759"/>
<name>A0A9Q1D8C9_CONCO</name>
<evidence type="ECO:0000256" key="1">
    <source>
        <dbReference type="ARBA" id="ARBA00004251"/>
    </source>
</evidence>
<dbReference type="GO" id="GO:0042130">
    <property type="term" value="P:negative regulation of T cell proliferation"/>
    <property type="evidence" value="ECO:0007669"/>
    <property type="project" value="TreeGrafter"/>
</dbReference>
<dbReference type="PROSITE" id="PS50835">
    <property type="entry name" value="IG_LIKE"/>
    <property type="match status" value="1"/>
</dbReference>
<feature type="transmembrane region" description="Helical" evidence="12">
    <location>
        <begin position="332"/>
        <end position="353"/>
    </location>
</feature>
<evidence type="ECO:0000259" key="14">
    <source>
        <dbReference type="PROSITE" id="PS50835"/>
    </source>
</evidence>
<keyword evidence="2" id="KW-1003">Cell membrane</keyword>
<evidence type="ECO:0000256" key="10">
    <source>
        <dbReference type="ARBA" id="ARBA00023319"/>
    </source>
</evidence>
<keyword evidence="7" id="KW-1015">Disulfide bond</keyword>
<comment type="caution">
    <text evidence="15">The sequence shown here is derived from an EMBL/GenBank/DDBJ whole genome shotgun (WGS) entry which is preliminary data.</text>
</comment>
<feature type="domain" description="Ig-like" evidence="14">
    <location>
        <begin position="39"/>
        <end position="130"/>
    </location>
</feature>
<dbReference type="InterPro" id="IPR051713">
    <property type="entry name" value="T-cell_Activation_Regulation"/>
</dbReference>
<feature type="compositionally biased region" description="Polar residues" evidence="11">
    <location>
        <begin position="515"/>
        <end position="528"/>
    </location>
</feature>
<feature type="signal peptide" evidence="13">
    <location>
        <begin position="1"/>
        <end position="21"/>
    </location>
</feature>
<keyword evidence="3 12" id="KW-0812">Transmembrane</keyword>
<evidence type="ECO:0000256" key="12">
    <source>
        <dbReference type="SAM" id="Phobius"/>
    </source>
</evidence>
<feature type="transmembrane region" description="Helical" evidence="12">
    <location>
        <begin position="390"/>
        <end position="409"/>
    </location>
</feature>
<organism evidence="15 16">
    <name type="scientific">Conger conger</name>
    <name type="common">Conger eel</name>
    <name type="synonym">Muraena conger</name>
    <dbReference type="NCBI Taxonomy" id="82655"/>
    <lineage>
        <taxon>Eukaryota</taxon>
        <taxon>Metazoa</taxon>
        <taxon>Chordata</taxon>
        <taxon>Craniata</taxon>
        <taxon>Vertebrata</taxon>
        <taxon>Euteleostomi</taxon>
        <taxon>Actinopterygii</taxon>
        <taxon>Neopterygii</taxon>
        <taxon>Teleostei</taxon>
        <taxon>Anguilliformes</taxon>
        <taxon>Congridae</taxon>
        <taxon>Conger</taxon>
    </lineage>
</organism>
<protein>
    <recommendedName>
        <fullName evidence="14">Ig-like domain-containing protein</fullName>
    </recommendedName>
</protein>
<keyword evidence="6 12" id="KW-0472">Membrane</keyword>
<dbReference type="PANTHER" id="PTHR25466">
    <property type="entry name" value="T-LYMPHOCYTE ACTIVATION ANTIGEN"/>
    <property type="match status" value="1"/>
</dbReference>
<dbReference type="InterPro" id="IPR036179">
    <property type="entry name" value="Ig-like_dom_sf"/>
</dbReference>
<dbReference type="GO" id="GO:0031295">
    <property type="term" value="P:T cell costimulation"/>
    <property type="evidence" value="ECO:0007669"/>
    <property type="project" value="TreeGrafter"/>
</dbReference>
<dbReference type="SMART" id="SM00409">
    <property type="entry name" value="IG"/>
    <property type="match status" value="1"/>
</dbReference>
<feature type="transmembrane region" description="Helical" evidence="12">
    <location>
        <begin position="359"/>
        <end position="378"/>
    </location>
</feature>
<dbReference type="InterPro" id="IPR007110">
    <property type="entry name" value="Ig-like_dom"/>
</dbReference>
<evidence type="ECO:0000256" key="4">
    <source>
        <dbReference type="ARBA" id="ARBA00022729"/>
    </source>
</evidence>
<keyword evidence="10" id="KW-0393">Immunoglobulin domain</keyword>
<evidence type="ECO:0000256" key="2">
    <source>
        <dbReference type="ARBA" id="ARBA00022475"/>
    </source>
</evidence>
<comment type="subcellular location">
    <subcellularLocation>
        <location evidence="1">Cell membrane</location>
        <topology evidence="1">Single-pass type I membrane protein</topology>
    </subcellularLocation>
</comment>
<evidence type="ECO:0000256" key="9">
    <source>
        <dbReference type="ARBA" id="ARBA00023180"/>
    </source>
</evidence>
<keyword evidence="5 12" id="KW-1133">Transmembrane helix</keyword>
<feature type="transmembrane region" description="Helical" evidence="12">
    <location>
        <begin position="251"/>
        <end position="272"/>
    </location>
</feature>
<dbReference type="SUPFAM" id="SSF48726">
    <property type="entry name" value="Immunoglobulin"/>
    <property type="match status" value="1"/>
</dbReference>
<evidence type="ECO:0000256" key="8">
    <source>
        <dbReference type="ARBA" id="ARBA00023170"/>
    </source>
</evidence>
<dbReference type="GO" id="GO:0042102">
    <property type="term" value="P:positive regulation of T cell proliferation"/>
    <property type="evidence" value="ECO:0007669"/>
    <property type="project" value="TreeGrafter"/>
</dbReference>
<evidence type="ECO:0000256" key="6">
    <source>
        <dbReference type="ARBA" id="ARBA00023136"/>
    </source>
</evidence>
<dbReference type="InterPro" id="IPR003599">
    <property type="entry name" value="Ig_sub"/>
</dbReference>
<evidence type="ECO:0000313" key="16">
    <source>
        <dbReference type="Proteomes" id="UP001152803"/>
    </source>
</evidence>
<dbReference type="GO" id="GO:0009897">
    <property type="term" value="C:external side of plasma membrane"/>
    <property type="evidence" value="ECO:0007669"/>
    <property type="project" value="TreeGrafter"/>
</dbReference>
<feature type="transmembrane region" description="Helical" evidence="12">
    <location>
        <begin position="216"/>
        <end position="239"/>
    </location>
</feature>
<reference evidence="15" key="1">
    <citation type="journal article" date="2023" name="Science">
        <title>Genome structures resolve the early diversification of teleost fishes.</title>
        <authorList>
            <person name="Parey E."/>
            <person name="Louis A."/>
            <person name="Montfort J."/>
            <person name="Bouchez O."/>
            <person name="Roques C."/>
            <person name="Iampietro C."/>
            <person name="Lluch J."/>
            <person name="Castinel A."/>
            <person name="Donnadieu C."/>
            <person name="Desvignes T."/>
            <person name="Floi Bucao C."/>
            <person name="Jouanno E."/>
            <person name="Wen M."/>
            <person name="Mejri S."/>
            <person name="Dirks R."/>
            <person name="Jansen H."/>
            <person name="Henkel C."/>
            <person name="Chen W.J."/>
            <person name="Zahm M."/>
            <person name="Cabau C."/>
            <person name="Klopp C."/>
            <person name="Thompson A.W."/>
            <person name="Robinson-Rechavi M."/>
            <person name="Braasch I."/>
            <person name="Lecointre G."/>
            <person name="Bobe J."/>
            <person name="Postlethwait J.H."/>
            <person name="Berthelot C."/>
            <person name="Roest Crollius H."/>
            <person name="Guiguen Y."/>
        </authorList>
    </citation>
    <scope>NUCLEOTIDE SEQUENCE</scope>
    <source>
        <strain evidence="15">Concon-B</strain>
    </source>
</reference>
<dbReference type="GO" id="GO:0007166">
    <property type="term" value="P:cell surface receptor signaling pathway"/>
    <property type="evidence" value="ECO:0007669"/>
    <property type="project" value="TreeGrafter"/>
</dbReference>
<feature type="transmembrane region" description="Helical" evidence="12">
    <location>
        <begin position="284"/>
        <end position="306"/>
    </location>
</feature>
<dbReference type="Pfam" id="PF07686">
    <property type="entry name" value="V-set"/>
    <property type="match status" value="1"/>
</dbReference>
<feature type="transmembrane region" description="Helical" evidence="12">
    <location>
        <begin position="147"/>
        <end position="167"/>
    </location>
</feature>
<dbReference type="EMBL" id="JAFJMO010000011">
    <property type="protein sequence ID" value="KAJ8262671.1"/>
    <property type="molecule type" value="Genomic_DNA"/>
</dbReference>
<keyword evidence="8" id="KW-0675">Receptor</keyword>
<dbReference type="Proteomes" id="UP001152803">
    <property type="component" value="Unassembled WGS sequence"/>
</dbReference>
<evidence type="ECO:0000313" key="15">
    <source>
        <dbReference type="EMBL" id="KAJ8262671.1"/>
    </source>
</evidence>
<dbReference type="AlphaFoldDB" id="A0A9Q1D8C9"/>
<dbReference type="InterPro" id="IPR013783">
    <property type="entry name" value="Ig-like_fold"/>
</dbReference>
<feature type="transmembrane region" description="Helical" evidence="12">
    <location>
        <begin position="187"/>
        <end position="210"/>
    </location>
</feature>
<dbReference type="Gene3D" id="2.60.40.10">
    <property type="entry name" value="Immunoglobulins"/>
    <property type="match status" value="1"/>
</dbReference>
<feature type="transmembrane region" description="Helical" evidence="12">
    <location>
        <begin position="429"/>
        <end position="450"/>
    </location>
</feature>
<keyword evidence="9" id="KW-0325">Glycoprotein</keyword>
<keyword evidence="4 13" id="KW-0732">Signal</keyword>
<proteinExistence type="predicted"/>
<keyword evidence="16" id="KW-1185">Reference proteome</keyword>
<accession>A0A9Q1D8C9</accession>
<evidence type="ECO:0000256" key="3">
    <source>
        <dbReference type="ARBA" id="ARBA00022692"/>
    </source>
</evidence>
<sequence>MMKVKMRVLCLFLSLICVIRTEEQLAVTGADVPVFAYLGEDVILNCSVDTHVPLGELEVEWIKTNEEIQVLLFMEGRYRAESQPERFRGRAEFFSEEIPKGNFSLKLRDVKTEDRGEFMCRVHTDRKSVNATAWLQKQGFPSSHVCVLGFTMAAAVFAVVSSIPAVCCIKKAQKEKRKEVKSKGVVLLYHLQVSIPCILLTIAFAIWGKIESSVGEAYVCSIIHFVRILVIFKVAPYVLPGTRYERLTNMALPLESFLIIIGINSGFMHSSGYEYQSILLQLEILFLLFTLSTFGFTAVFLLWMMIPSVRRTLSFWQSDLNRKKYGYFIEKVIEVLKDILRSIFYLLFLHILLEKDKQQRALVCLVAFLSILNAVVRFNHRINLPDIAHILVYVFGSAVLSVLNSVALATEVFLKAENGKRTVEDLRVIVLPLESLFLAFWLCLQVYAFCVQDKKITEQLSQLFQSCKKQLRCPASSQQNQEAVEVDPLSPPEQSTAHRQETPQEAEETVPLSPSAENITHTGVLQGI</sequence>
<evidence type="ECO:0000256" key="11">
    <source>
        <dbReference type="SAM" id="MobiDB-lite"/>
    </source>
</evidence>